<comment type="caution">
    <text evidence="2">The sequence shown here is derived from an EMBL/GenBank/DDBJ whole genome shotgun (WGS) entry which is preliminary data.</text>
</comment>
<dbReference type="RefSeq" id="WP_220194119.1">
    <property type="nucleotide sequence ID" value="NZ_BNJF01000001.1"/>
</dbReference>
<name>A0A8J3MSL6_9CHLR</name>
<evidence type="ECO:0000313" key="2">
    <source>
        <dbReference type="EMBL" id="GHO44743.1"/>
    </source>
</evidence>
<organism evidence="2 3">
    <name type="scientific">Ktedonospora formicarum</name>
    <dbReference type="NCBI Taxonomy" id="2778364"/>
    <lineage>
        <taxon>Bacteria</taxon>
        <taxon>Bacillati</taxon>
        <taxon>Chloroflexota</taxon>
        <taxon>Ktedonobacteria</taxon>
        <taxon>Ktedonobacterales</taxon>
        <taxon>Ktedonobacteraceae</taxon>
        <taxon>Ktedonospora</taxon>
    </lineage>
</organism>
<dbReference type="EMBL" id="BNJF01000001">
    <property type="protein sequence ID" value="GHO44743.1"/>
    <property type="molecule type" value="Genomic_DNA"/>
</dbReference>
<protein>
    <recommendedName>
        <fullName evidence="1">Helicase XPB/Ssl2 N-terminal domain-containing protein</fullName>
    </recommendedName>
</protein>
<keyword evidence="3" id="KW-1185">Reference proteome</keyword>
<evidence type="ECO:0000259" key="1">
    <source>
        <dbReference type="Pfam" id="PF13625"/>
    </source>
</evidence>
<reference evidence="2" key="1">
    <citation type="submission" date="2020-10" db="EMBL/GenBank/DDBJ databases">
        <title>Taxonomic study of unclassified bacteria belonging to the class Ktedonobacteria.</title>
        <authorList>
            <person name="Yabe S."/>
            <person name="Wang C.M."/>
            <person name="Zheng Y."/>
            <person name="Sakai Y."/>
            <person name="Cavaletti L."/>
            <person name="Monciardini P."/>
            <person name="Donadio S."/>
        </authorList>
    </citation>
    <scope>NUCLEOTIDE SEQUENCE</scope>
    <source>
        <strain evidence="2">SOSP1-1</strain>
    </source>
</reference>
<evidence type="ECO:0000313" key="3">
    <source>
        <dbReference type="Proteomes" id="UP000612362"/>
    </source>
</evidence>
<dbReference type="Pfam" id="PF13625">
    <property type="entry name" value="Helicase_C_3"/>
    <property type="match status" value="1"/>
</dbReference>
<gene>
    <name evidence="2" type="ORF">KSX_29060</name>
</gene>
<dbReference type="Proteomes" id="UP000612362">
    <property type="component" value="Unassembled WGS sequence"/>
</dbReference>
<feature type="domain" description="Helicase XPB/Ssl2 N-terminal" evidence="1">
    <location>
        <begin position="476"/>
        <end position="597"/>
    </location>
</feature>
<sequence>MKQSDLDLLRTIPIYHLHTIARMRQVTLTGATPGINTNADASESAELDEIARQLFEPETLHTLLQNLSEHEQAIIQELLNCGGRANSRDLALYFNSAGLVPSREQGDEIELHLGEESRRGIIHYPPAHPHGLFEQALRALLTQGLLFWNKPGNLGERDYASGTYDGIVVVPPGVHAAGEMLWQTNNNPDASQLENENEATSYEISEQARRLQRRLYRYWSAVSEARDGLTILNNGFLSRSSWRLIMARIAEGVAEHGRPENEIPSLLFLRLLAQKLGILHAHDGVLQTGDADAYFALPLSERVKRCYNLALDGTFWNEIAHLPDINVRPGPGPMTKAQPEIVRSRHAVAELVAREKPGIWHSLSGTIARTRLYEPYLLFPRQQAGSHIDRYSSECNIYGWDFRLQRGWLTHREGWYMVEGGFVRTVITGLLNWLGVVELDINLDSEDPPTSFRLTPCGLALLKEYPLREEEQQGRLIVQPNFELVALEPVSEALLVALDRFAERVKLEYIAQYRLTRASVTQAIQRGLFVDAILRTLEQATHNELPQNVRYTLLEWERQARRIEIHRDTTLLEVEEPGILDALLADERGRNLFGQRLSPTLVIVAADRLPEAQELLWEKDYLPALSTTSTSQTEAEPQWRLREDGLLQPLYGVLNFYSVRLAERFCERDQDTGWLRLSEASLKQAREQGLALEEILRLLESHCIEGIPGSLLARLKIWGGGYEGQPTIRVEHAPLLAFSEPMLRDLAQDTEIQALLGPAIAAEQRLVHVEEKHLEHLLQLLRERGFEIE</sequence>
<proteinExistence type="predicted"/>
<dbReference type="AlphaFoldDB" id="A0A8J3MSL6"/>
<dbReference type="InterPro" id="IPR032830">
    <property type="entry name" value="XPB/Ssl2_N"/>
</dbReference>
<accession>A0A8J3MSL6</accession>